<proteinExistence type="predicted"/>
<comment type="caution">
    <text evidence="1">The sequence shown here is derived from an EMBL/GenBank/DDBJ whole genome shotgun (WGS) entry which is preliminary data.</text>
</comment>
<protein>
    <submittedName>
        <fullName evidence="1">Uncharacterized protein</fullName>
    </submittedName>
</protein>
<organism evidence="1 2">
    <name type="scientific">Lyophyllum shimeji</name>
    <name type="common">Hon-shimeji</name>
    <name type="synonym">Tricholoma shimeji</name>
    <dbReference type="NCBI Taxonomy" id="47721"/>
    <lineage>
        <taxon>Eukaryota</taxon>
        <taxon>Fungi</taxon>
        <taxon>Dikarya</taxon>
        <taxon>Basidiomycota</taxon>
        <taxon>Agaricomycotina</taxon>
        <taxon>Agaricomycetes</taxon>
        <taxon>Agaricomycetidae</taxon>
        <taxon>Agaricales</taxon>
        <taxon>Tricholomatineae</taxon>
        <taxon>Lyophyllaceae</taxon>
        <taxon>Lyophyllum</taxon>
    </lineage>
</organism>
<dbReference type="Proteomes" id="UP001063166">
    <property type="component" value="Unassembled WGS sequence"/>
</dbReference>
<accession>A0A9P3UTK8</accession>
<reference evidence="1" key="1">
    <citation type="submission" date="2022-07" db="EMBL/GenBank/DDBJ databases">
        <title>The genome of Lyophyllum shimeji provides insight into the initial evolution of ectomycorrhizal fungal genome.</title>
        <authorList>
            <person name="Kobayashi Y."/>
            <person name="Shibata T."/>
            <person name="Hirakawa H."/>
            <person name="Shigenobu S."/>
            <person name="Nishiyama T."/>
            <person name="Yamada A."/>
            <person name="Hasebe M."/>
            <person name="Kawaguchi M."/>
        </authorList>
    </citation>
    <scope>NUCLEOTIDE SEQUENCE</scope>
    <source>
        <strain evidence="1">AT787</strain>
    </source>
</reference>
<keyword evidence="2" id="KW-1185">Reference proteome</keyword>
<dbReference type="EMBL" id="BRPK01000016">
    <property type="protein sequence ID" value="GLB44292.1"/>
    <property type="molecule type" value="Genomic_DNA"/>
</dbReference>
<sequence length="73" mass="8172">MDVYNLIHSIRIREITIASRRSLATIPPSSSYSVEDVRIPTSSGIEHIMISTLIMACIIQTAFRTSEHQELGN</sequence>
<evidence type="ECO:0000313" key="2">
    <source>
        <dbReference type="Proteomes" id="UP001063166"/>
    </source>
</evidence>
<gene>
    <name evidence="1" type="ORF">LshimejAT787_1602220</name>
</gene>
<dbReference type="AlphaFoldDB" id="A0A9P3UTK8"/>
<name>A0A9P3UTK8_LYOSH</name>
<evidence type="ECO:0000313" key="1">
    <source>
        <dbReference type="EMBL" id="GLB44292.1"/>
    </source>
</evidence>